<dbReference type="SMART" id="SM00181">
    <property type="entry name" value="EGF"/>
    <property type="match status" value="3"/>
</dbReference>
<dbReference type="Gene3D" id="2.10.25.10">
    <property type="entry name" value="Laminin"/>
    <property type="match status" value="1"/>
</dbReference>
<evidence type="ECO:0000256" key="6">
    <source>
        <dbReference type="SAM" id="SignalP"/>
    </source>
</evidence>
<feature type="region of interest" description="Disordered" evidence="5">
    <location>
        <begin position="845"/>
        <end position="879"/>
    </location>
</feature>
<dbReference type="GO" id="GO:0000139">
    <property type="term" value="C:Golgi membrane"/>
    <property type="evidence" value="ECO:0007669"/>
    <property type="project" value="UniProtKB-SubCell"/>
</dbReference>
<dbReference type="OrthoDB" id="1924787at2759"/>
<dbReference type="GO" id="GO:0016757">
    <property type="term" value="F:glycosyltransferase activity"/>
    <property type="evidence" value="ECO:0007669"/>
    <property type="project" value="InterPro"/>
</dbReference>
<evidence type="ECO:0000256" key="1">
    <source>
        <dbReference type="ARBA" id="ARBA00004323"/>
    </source>
</evidence>
<name>A0A835T426_CHLIN</name>
<feature type="compositionally biased region" description="Basic residues" evidence="5">
    <location>
        <begin position="863"/>
        <end position="879"/>
    </location>
</feature>
<dbReference type="PROSITE" id="PS00022">
    <property type="entry name" value="EGF_1"/>
    <property type="match status" value="2"/>
</dbReference>
<organism evidence="8 9">
    <name type="scientific">Chlamydomonas incerta</name>
    <dbReference type="NCBI Taxonomy" id="51695"/>
    <lineage>
        <taxon>Eukaryota</taxon>
        <taxon>Viridiplantae</taxon>
        <taxon>Chlorophyta</taxon>
        <taxon>core chlorophytes</taxon>
        <taxon>Chlorophyceae</taxon>
        <taxon>CS clade</taxon>
        <taxon>Chlamydomonadales</taxon>
        <taxon>Chlamydomonadaceae</taxon>
        <taxon>Chlamydomonas</taxon>
    </lineage>
</organism>
<dbReference type="PROSITE" id="PS50026">
    <property type="entry name" value="EGF_3"/>
    <property type="match status" value="2"/>
</dbReference>
<keyword evidence="9" id="KW-1185">Reference proteome</keyword>
<dbReference type="EMBL" id="JAEHOC010000025">
    <property type="protein sequence ID" value="KAG2431211.1"/>
    <property type="molecule type" value="Genomic_DNA"/>
</dbReference>
<evidence type="ECO:0000313" key="9">
    <source>
        <dbReference type="Proteomes" id="UP000650467"/>
    </source>
</evidence>
<dbReference type="InterPro" id="IPR040911">
    <property type="entry name" value="Exostosin_GT47"/>
</dbReference>
<feature type="signal peptide" evidence="6">
    <location>
        <begin position="1"/>
        <end position="24"/>
    </location>
</feature>
<evidence type="ECO:0000256" key="3">
    <source>
        <dbReference type="ARBA" id="ARBA00023034"/>
    </source>
</evidence>
<feature type="domain" description="EGF-like" evidence="7">
    <location>
        <begin position="106"/>
        <end position="139"/>
    </location>
</feature>
<dbReference type="InterPro" id="IPR000742">
    <property type="entry name" value="EGF"/>
</dbReference>
<dbReference type="PROSITE" id="PS01186">
    <property type="entry name" value="EGF_2"/>
    <property type="match status" value="2"/>
</dbReference>
<dbReference type="Pfam" id="PF03016">
    <property type="entry name" value="Exostosin_GT47"/>
    <property type="match status" value="1"/>
</dbReference>
<feature type="disulfide bond" evidence="4">
    <location>
        <begin position="294"/>
        <end position="303"/>
    </location>
</feature>
<dbReference type="InterPro" id="IPR004263">
    <property type="entry name" value="Exostosin"/>
</dbReference>
<proteinExistence type="inferred from homology"/>
<feature type="region of interest" description="Disordered" evidence="5">
    <location>
        <begin position="730"/>
        <end position="831"/>
    </location>
</feature>
<feature type="compositionally biased region" description="Acidic residues" evidence="5">
    <location>
        <begin position="762"/>
        <end position="787"/>
    </location>
</feature>
<accession>A0A835T426</accession>
<feature type="region of interest" description="Disordered" evidence="5">
    <location>
        <begin position="26"/>
        <end position="60"/>
    </location>
</feature>
<feature type="disulfide bond" evidence="4">
    <location>
        <begin position="129"/>
        <end position="138"/>
    </location>
</feature>
<feature type="chain" id="PRO_5032477350" description="EGF-like domain-containing protein" evidence="6">
    <location>
        <begin position="25"/>
        <end position="879"/>
    </location>
</feature>
<evidence type="ECO:0000256" key="2">
    <source>
        <dbReference type="ARBA" id="ARBA00010271"/>
    </source>
</evidence>
<evidence type="ECO:0000256" key="4">
    <source>
        <dbReference type="PROSITE-ProRule" id="PRU00076"/>
    </source>
</evidence>
<feature type="disulfide bond" evidence="4">
    <location>
        <begin position="110"/>
        <end position="120"/>
    </location>
</feature>
<dbReference type="PANTHER" id="PTHR11062:SF376">
    <property type="entry name" value="EXOSTOSIN FAMILY PROTEIN"/>
    <property type="match status" value="1"/>
</dbReference>
<comment type="caution">
    <text evidence="4">Lacks conserved residue(s) required for the propagation of feature annotation.</text>
</comment>
<evidence type="ECO:0000259" key="7">
    <source>
        <dbReference type="PROSITE" id="PS50026"/>
    </source>
</evidence>
<feature type="domain" description="EGF-like" evidence="7">
    <location>
        <begin position="255"/>
        <end position="304"/>
    </location>
</feature>
<sequence>MPRLALIALLAVASTAHEFPVVNAVEPGRGTSEQHSPDSLWGSAAQRTGSGGASGLEEPRPVDAARRRALLADAAPAPAPGSDAASNPLATPTHPDVGLDALFVPRNLSCDPRCTERGNCNAEEGTCECPFGYTGPACDLPLMPACQVGPGLEPFFGMMVPRSCECARQASRFFGCSADDNTCRLFTMNYHDIRCYEFRGKPAAEQWSAMPLEGAADVDWMAGSVRRAPPTLSPAKAEDGVLGFDIWGRPHLSLPLDKCGERRCHNRGACIIPLQSDKGVVNRDVGNRPPHCLCYKGYMGHTCGDPMNSLCPSECRGRGKCLRGFCHCTPPYWGLDCSRQRAWALAPGASPVPNRVRLRIYVYDLPANVNLPIALDDNVFDLNEPSYQTHRRFLELLLRDPEVRTENPHEANLFFVPATAYSYVSNTNPPTYQLIHALDYVANRYPWFNASGGRDHFVWTTGDRGSCYVPTALSRVIHVTLFGLHADLNPSGHNGTTFLDPQPLHHRSYACFHPKKDVLAAPWYDHMVGSTEAPDVYRRVAEAAGAAPERDLLFFFAGSIRPGDLSYSGGARQALAEHLKRLLGAPGGKEAHKDIQFIEGYTPDYESLYARSRFCLAPHGAGFGVRLTLAMTHACIPVIIQDSVYQPYEADGLLPYPEFGLRLGKADIPHIVPILRAVPPDKQARMRLAMAKYHKAFLWEPWLGGRAYHYTVAALEQRLGGLWGRLWGGGSTGGPSPRRRALGAEAEAEAEVEADSWGQQGWEEEGGWEEDGWYEGSQEEGAEEGVEEAAAAPGDALREQRQGSGARDAAPQQVAGSAHGAIAAGEAAPATEPAAVLSVAQLRLGADKDAEPGARDSGSSSLRRSRRLRSSSRRAGRHL</sequence>
<dbReference type="AlphaFoldDB" id="A0A835T426"/>
<reference evidence="8" key="1">
    <citation type="journal article" date="2020" name="bioRxiv">
        <title>Comparative genomics of Chlamydomonas.</title>
        <authorList>
            <person name="Craig R.J."/>
            <person name="Hasan A.R."/>
            <person name="Ness R.W."/>
            <person name="Keightley P.D."/>
        </authorList>
    </citation>
    <scope>NUCLEOTIDE SEQUENCE</scope>
    <source>
        <strain evidence="8">SAG 7.73</strain>
    </source>
</reference>
<feature type="compositionally biased region" description="Basic and acidic residues" evidence="5">
    <location>
        <begin position="845"/>
        <end position="854"/>
    </location>
</feature>
<protein>
    <recommendedName>
        <fullName evidence="7">EGF-like domain-containing protein</fullName>
    </recommendedName>
</protein>
<gene>
    <name evidence="8" type="ORF">HXX76_009739</name>
</gene>
<evidence type="ECO:0000256" key="5">
    <source>
        <dbReference type="SAM" id="MobiDB-lite"/>
    </source>
</evidence>
<dbReference type="Proteomes" id="UP000650467">
    <property type="component" value="Unassembled WGS sequence"/>
</dbReference>
<comment type="caution">
    <text evidence="8">The sequence shown here is derived from an EMBL/GenBank/DDBJ whole genome shotgun (WGS) entry which is preliminary data.</text>
</comment>
<keyword evidence="6" id="KW-0732">Signal</keyword>
<dbReference type="Pfam" id="PF23106">
    <property type="entry name" value="EGF_Teneurin"/>
    <property type="match status" value="1"/>
</dbReference>
<keyword evidence="4" id="KW-1015">Disulfide bond</keyword>
<dbReference type="CDD" id="cd00055">
    <property type="entry name" value="EGF_Lam"/>
    <property type="match status" value="1"/>
</dbReference>
<comment type="subcellular location">
    <subcellularLocation>
        <location evidence="1">Golgi apparatus membrane</location>
        <topology evidence="1">Single-pass type II membrane protein</topology>
    </subcellularLocation>
</comment>
<comment type="similarity">
    <text evidence="2">Belongs to the glycosyltransferase 47 family.</text>
</comment>
<dbReference type="InterPro" id="IPR002049">
    <property type="entry name" value="LE_dom"/>
</dbReference>
<keyword evidence="3" id="KW-0333">Golgi apparatus</keyword>
<feature type="compositionally biased region" description="Low complexity" evidence="5">
    <location>
        <begin position="815"/>
        <end position="831"/>
    </location>
</feature>
<keyword evidence="4" id="KW-0245">EGF-like domain</keyword>
<evidence type="ECO:0000313" key="8">
    <source>
        <dbReference type="EMBL" id="KAG2431211.1"/>
    </source>
</evidence>
<dbReference type="PANTHER" id="PTHR11062">
    <property type="entry name" value="EXOSTOSIN HEPARAN SULFATE GLYCOSYLTRANSFERASE -RELATED"/>
    <property type="match status" value="1"/>
</dbReference>